<comment type="caution">
    <text evidence="1">The sequence shown here is derived from an EMBL/GenBank/DDBJ whole genome shotgun (WGS) entry which is preliminary data.</text>
</comment>
<evidence type="ECO:0000313" key="2">
    <source>
        <dbReference type="Proteomes" id="UP000257109"/>
    </source>
</evidence>
<keyword evidence="2" id="KW-1185">Reference proteome</keyword>
<protein>
    <submittedName>
        <fullName evidence="1">Uncharacterized protein</fullName>
    </submittedName>
</protein>
<dbReference type="Proteomes" id="UP000257109">
    <property type="component" value="Unassembled WGS sequence"/>
</dbReference>
<organism evidence="1 2">
    <name type="scientific">Mucuna pruriens</name>
    <name type="common">Velvet bean</name>
    <name type="synonym">Dolichos pruriens</name>
    <dbReference type="NCBI Taxonomy" id="157652"/>
    <lineage>
        <taxon>Eukaryota</taxon>
        <taxon>Viridiplantae</taxon>
        <taxon>Streptophyta</taxon>
        <taxon>Embryophyta</taxon>
        <taxon>Tracheophyta</taxon>
        <taxon>Spermatophyta</taxon>
        <taxon>Magnoliopsida</taxon>
        <taxon>eudicotyledons</taxon>
        <taxon>Gunneridae</taxon>
        <taxon>Pentapetalae</taxon>
        <taxon>rosids</taxon>
        <taxon>fabids</taxon>
        <taxon>Fabales</taxon>
        <taxon>Fabaceae</taxon>
        <taxon>Papilionoideae</taxon>
        <taxon>50 kb inversion clade</taxon>
        <taxon>NPAAA clade</taxon>
        <taxon>indigoferoid/millettioid clade</taxon>
        <taxon>Phaseoleae</taxon>
        <taxon>Mucuna</taxon>
    </lineage>
</organism>
<proteinExistence type="predicted"/>
<feature type="non-terminal residue" evidence="1">
    <location>
        <position position="1"/>
    </location>
</feature>
<evidence type="ECO:0000313" key="1">
    <source>
        <dbReference type="EMBL" id="RDX91905.1"/>
    </source>
</evidence>
<name>A0A371GMW8_MUCPR</name>
<dbReference type="EMBL" id="QJKJ01005003">
    <property type="protein sequence ID" value="RDX91905.1"/>
    <property type="molecule type" value="Genomic_DNA"/>
</dbReference>
<dbReference type="AlphaFoldDB" id="A0A371GMW8"/>
<reference evidence="1" key="1">
    <citation type="submission" date="2018-05" db="EMBL/GenBank/DDBJ databases">
        <title>Draft genome of Mucuna pruriens seed.</title>
        <authorList>
            <person name="Nnadi N.E."/>
            <person name="Vos R."/>
            <person name="Hasami M.H."/>
            <person name="Devisetty U.K."/>
            <person name="Aguiy J.C."/>
        </authorList>
    </citation>
    <scope>NUCLEOTIDE SEQUENCE [LARGE SCALE GENOMIC DNA]</scope>
    <source>
        <strain evidence="1">JCA_2017</strain>
    </source>
</reference>
<dbReference type="OrthoDB" id="1734538at2759"/>
<accession>A0A371GMW8</accession>
<sequence length="118" mass="13845">MTVRTKIDVHVGTLSMEFSDNMLRFNIFEAIKHLTKNHSIFSLNVIDVFVDDYMQLHFGLSVFSKFSDFANFANVIDLVGFDYAWDGVLRKHRKAIEYYWRRKLDSEATIKAVEPHHS</sequence>
<gene>
    <name evidence="1" type="ORF">CR513_26038</name>
</gene>